<evidence type="ECO:0000256" key="3">
    <source>
        <dbReference type="SAM" id="MobiDB-lite"/>
    </source>
</evidence>
<feature type="repeat" description="PPR" evidence="2">
    <location>
        <begin position="227"/>
        <end position="261"/>
    </location>
</feature>
<dbReference type="EMBL" id="LSRX01000498">
    <property type="protein sequence ID" value="OLP95582.1"/>
    <property type="molecule type" value="Genomic_DNA"/>
</dbReference>
<feature type="region of interest" description="Disordered" evidence="3">
    <location>
        <begin position="587"/>
        <end position="613"/>
    </location>
</feature>
<keyword evidence="5" id="KW-1185">Reference proteome</keyword>
<dbReference type="Proteomes" id="UP000186817">
    <property type="component" value="Unassembled WGS sequence"/>
</dbReference>
<dbReference type="PANTHER" id="PTHR47447">
    <property type="entry name" value="OS03G0856100 PROTEIN"/>
    <property type="match status" value="1"/>
</dbReference>
<keyword evidence="1" id="KW-0677">Repeat</keyword>
<dbReference type="SUPFAM" id="SSF51556">
    <property type="entry name" value="Metallo-dependent hydrolases"/>
    <property type="match status" value="1"/>
</dbReference>
<organism evidence="4 5">
    <name type="scientific">Symbiodinium microadriaticum</name>
    <name type="common">Dinoflagellate</name>
    <name type="synonym">Zooxanthella microadriatica</name>
    <dbReference type="NCBI Taxonomy" id="2951"/>
    <lineage>
        <taxon>Eukaryota</taxon>
        <taxon>Sar</taxon>
        <taxon>Alveolata</taxon>
        <taxon>Dinophyceae</taxon>
        <taxon>Suessiales</taxon>
        <taxon>Symbiodiniaceae</taxon>
        <taxon>Symbiodinium</taxon>
    </lineage>
</organism>
<dbReference type="Pfam" id="PF01535">
    <property type="entry name" value="PPR"/>
    <property type="match status" value="3"/>
</dbReference>
<evidence type="ECO:0000313" key="4">
    <source>
        <dbReference type="EMBL" id="OLP95582.1"/>
    </source>
</evidence>
<evidence type="ECO:0000256" key="1">
    <source>
        <dbReference type="ARBA" id="ARBA00022737"/>
    </source>
</evidence>
<dbReference type="OrthoDB" id="185373at2759"/>
<feature type="repeat" description="PPR" evidence="2">
    <location>
        <begin position="297"/>
        <end position="331"/>
    </location>
</feature>
<feature type="repeat" description="PPR" evidence="2">
    <location>
        <begin position="262"/>
        <end position="296"/>
    </location>
</feature>
<sequence length="706" mass="78981">MRIRPLASAVPAKRAQPQDTSCKSIMEQLQKLHRTAPQESVRQVLAPHRLGRNAVHQIMQLLKSRQRADLVGPLIAEIVREGDTKLGLPDFTAGISACAKAGKWQLALHLFDAMQKAKLEANVISYSVTISSCERAGQWQMAMHLFDSMPKAKVAANIISYNTTISACEKAGQWQLAVHLFDSIRKVKLQADLISYSAAISSCEKVGQWQLAVSLFGTMLKSQLDADVIIYSATISSCAKAGHWQLAMYLFESMHKSKVGANVISYSAAISSCEKGGQWQLALHLFASMCRDKLFADVTSYNAIISACEKGWQWELAIHFFDSMHQAKLHADVISYNATISACEKGGRWQLAMHLFDNMRKTKMHADVISYSATISSCEKGGQWQLALHLFDVMLVAKLDADVISYTAAISSCEKAGRWQMAVHLFDSMQKGRPAGVAENWLLSPAEVCMGVKAHSGLLLRRRQQMSLLTLKRPVRLWIARATRQTDVFPSHQFRLRPFAAPAAQQTERALTLQRSGKLTDEVGLKEDARALQRKIRWEVADEAELAELVGQSLPRFDEAVNDLISDRQRSVYNDSVQLRAFSFDAAKRGEESEEEEDAARAKAKGQEPPRRMNADFEDAARAKAKGQEPPRRMNADFEVYGAFGIHPLNAEQYTEEVEDKQTRGQKQVSMNKPLVVHTRFAEEDTLELLDKHLPEDHPVGLYLWE</sequence>
<proteinExistence type="predicted"/>
<dbReference type="AlphaFoldDB" id="A0A1Q9DK76"/>
<dbReference type="PANTHER" id="PTHR47447:SF17">
    <property type="entry name" value="OS12G0638900 PROTEIN"/>
    <property type="match status" value="1"/>
</dbReference>
<dbReference type="Pfam" id="PF13041">
    <property type="entry name" value="PPR_2"/>
    <property type="match status" value="2"/>
</dbReference>
<dbReference type="InterPro" id="IPR018228">
    <property type="entry name" value="DNase_TatD-rel_CS"/>
</dbReference>
<comment type="caution">
    <text evidence="4">The sequence shown here is derived from an EMBL/GenBank/DDBJ whole genome shotgun (WGS) entry which is preliminary data.</text>
</comment>
<dbReference type="InterPro" id="IPR011990">
    <property type="entry name" value="TPR-like_helical_dom_sf"/>
</dbReference>
<evidence type="ECO:0000256" key="2">
    <source>
        <dbReference type="PROSITE-ProRule" id="PRU00708"/>
    </source>
</evidence>
<feature type="repeat" description="PPR" evidence="2">
    <location>
        <begin position="332"/>
        <end position="366"/>
    </location>
</feature>
<dbReference type="InterPro" id="IPR002885">
    <property type="entry name" value="PPR_rpt"/>
</dbReference>
<name>A0A1Q9DK76_SYMMI</name>
<dbReference type="NCBIfam" id="TIGR00756">
    <property type="entry name" value="PPR"/>
    <property type="match status" value="5"/>
</dbReference>
<feature type="repeat" description="PPR" evidence="2">
    <location>
        <begin position="122"/>
        <end position="156"/>
    </location>
</feature>
<dbReference type="PROSITE" id="PS01090">
    <property type="entry name" value="TATD_2"/>
    <property type="match status" value="1"/>
</dbReference>
<feature type="repeat" description="PPR" evidence="2">
    <location>
        <begin position="402"/>
        <end position="432"/>
    </location>
</feature>
<evidence type="ECO:0000313" key="5">
    <source>
        <dbReference type="Proteomes" id="UP000186817"/>
    </source>
</evidence>
<feature type="repeat" description="PPR" evidence="2">
    <location>
        <begin position="192"/>
        <end position="226"/>
    </location>
</feature>
<protein>
    <submittedName>
        <fullName evidence="4">Pentatricopeptide repeat-containing protein, chloroplastic</fullName>
    </submittedName>
</protein>
<dbReference type="Gene3D" id="1.25.40.10">
    <property type="entry name" value="Tetratricopeptide repeat domain"/>
    <property type="match status" value="3"/>
</dbReference>
<accession>A0A1Q9DK76</accession>
<feature type="compositionally biased region" description="Basic and acidic residues" evidence="3">
    <location>
        <begin position="599"/>
        <end position="613"/>
    </location>
</feature>
<dbReference type="Pfam" id="PF13812">
    <property type="entry name" value="PPR_3"/>
    <property type="match status" value="1"/>
</dbReference>
<dbReference type="PROSITE" id="PS51375">
    <property type="entry name" value="PPR"/>
    <property type="match status" value="9"/>
</dbReference>
<dbReference type="InterPro" id="IPR032466">
    <property type="entry name" value="Metal_Hydrolase"/>
</dbReference>
<reference evidence="4 5" key="1">
    <citation type="submission" date="2016-02" db="EMBL/GenBank/DDBJ databases">
        <title>Genome analysis of coral dinoflagellate symbionts highlights evolutionary adaptations to a symbiotic lifestyle.</title>
        <authorList>
            <person name="Aranda M."/>
            <person name="Li Y."/>
            <person name="Liew Y.J."/>
            <person name="Baumgarten S."/>
            <person name="Simakov O."/>
            <person name="Wilson M."/>
            <person name="Piel J."/>
            <person name="Ashoor H."/>
            <person name="Bougouffa S."/>
            <person name="Bajic V.B."/>
            <person name="Ryu T."/>
            <person name="Ravasi T."/>
            <person name="Bayer T."/>
            <person name="Micklem G."/>
            <person name="Kim H."/>
            <person name="Bhak J."/>
            <person name="Lajeunesse T.C."/>
            <person name="Voolstra C.R."/>
        </authorList>
    </citation>
    <scope>NUCLEOTIDE SEQUENCE [LARGE SCALE GENOMIC DNA]</scope>
    <source>
        <strain evidence="4 5">CCMP2467</strain>
    </source>
</reference>
<feature type="repeat" description="PPR" evidence="2">
    <location>
        <begin position="157"/>
        <end position="191"/>
    </location>
</feature>
<gene>
    <name evidence="4" type="ORF">AK812_SmicGene22275</name>
</gene>
<feature type="repeat" description="PPR" evidence="2">
    <location>
        <begin position="367"/>
        <end position="401"/>
    </location>
</feature>